<accession>A0ABW5R7A6</accession>
<dbReference type="InterPro" id="IPR011055">
    <property type="entry name" value="Dup_hybrid_motif"/>
</dbReference>
<sequence>MNRNELQQKEHIRIRRQARMKKLVQASQNRRNEKHTTDEVYAQAPNVMHHQPDTPLHDPEWLWKQEQKKKWRGTDTLSPYSVVFSWFRIHLFICIGLFILVWILFQTESTWSEPGRQFVRTAMHESIQFEQLEAWYAERFDDSPSFLPSFGGEDSQSEQAAARSLRKMFVPLAGEIEADFSDTGKGVWIKPRDETGTVVAMDTGRVMFAGKTEELGSTLIIQHANQLHSVYGHFTADVYKKDDWIEGGEQIGTIDRQQEQNGLFFAIVKQETYLDPLDVVAFD</sequence>
<dbReference type="EMBL" id="JBHUMM010000002">
    <property type="protein sequence ID" value="MFD2670479.1"/>
    <property type="molecule type" value="Genomic_DNA"/>
</dbReference>
<dbReference type="Pfam" id="PF01551">
    <property type="entry name" value="Peptidase_M23"/>
    <property type="match status" value="1"/>
</dbReference>
<dbReference type="InterPro" id="IPR016047">
    <property type="entry name" value="M23ase_b-sheet_dom"/>
</dbReference>
<dbReference type="CDD" id="cd12797">
    <property type="entry name" value="M23_peptidase"/>
    <property type="match status" value="1"/>
</dbReference>
<dbReference type="InterPro" id="IPR050570">
    <property type="entry name" value="Cell_wall_metabolism_enzyme"/>
</dbReference>
<proteinExistence type="predicted"/>
<evidence type="ECO:0000313" key="3">
    <source>
        <dbReference type="EMBL" id="MFD2670479.1"/>
    </source>
</evidence>
<evidence type="ECO:0000259" key="2">
    <source>
        <dbReference type="Pfam" id="PF01551"/>
    </source>
</evidence>
<keyword evidence="1" id="KW-0472">Membrane</keyword>
<dbReference type="PANTHER" id="PTHR21666">
    <property type="entry name" value="PEPTIDASE-RELATED"/>
    <property type="match status" value="1"/>
</dbReference>
<evidence type="ECO:0000313" key="4">
    <source>
        <dbReference type="Proteomes" id="UP001597497"/>
    </source>
</evidence>
<dbReference type="PANTHER" id="PTHR21666:SF274">
    <property type="entry name" value="STAGE IV SPORULATION PROTEIN FA"/>
    <property type="match status" value="1"/>
</dbReference>
<protein>
    <submittedName>
        <fullName evidence="3">Peptidoglycan DD-metalloendopeptidase family protein</fullName>
    </submittedName>
</protein>
<keyword evidence="4" id="KW-1185">Reference proteome</keyword>
<organism evidence="3 4">
    <name type="scientific">Marinicrinis sediminis</name>
    <dbReference type="NCBI Taxonomy" id="1652465"/>
    <lineage>
        <taxon>Bacteria</taxon>
        <taxon>Bacillati</taxon>
        <taxon>Bacillota</taxon>
        <taxon>Bacilli</taxon>
        <taxon>Bacillales</taxon>
        <taxon>Paenibacillaceae</taxon>
    </lineage>
</organism>
<name>A0ABW5R7A6_9BACL</name>
<gene>
    <name evidence="3" type="ORF">ACFSUC_02510</name>
</gene>
<evidence type="ECO:0000256" key="1">
    <source>
        <dbReference type="SAM" id="Phobius"/>
    </source>
</evidence>
<dbReference type="RefSeq" id="WP_379927868.1">
    <property type="nucleotide sequence ID" value="NZ_JBHUMM010000002.1"/>
</dbReference>
<dbReference type="SUPFAM" id="SSF51261">
    <property type="entry name" value="Duplicated hybrid motif"/>
    <property type="match status" value="1"/>
</dbReference>
<feature type="domain" description="M23ase beta-sheet core" evidence="2">
    <location>
        <begin position="185"/>
        <end position="276"/>
    </location>
</feature>
<keyword evidence="1" id="KW-0812">Transmembrane</keyword>
<dbReference type="Gene3D" id="2.70.70.10">
    <property type="entry name" value="Glucose Permease (Domain IIA)"/>
    <property type="match status" value="1"/>
</dbReference>
<comment type="caution">
    <text evidence="3">The sequence shown here is derived from an EMBL/GenBank/DDBJ whole genome shotgun (WGS) entry which is preliminary data.</text>
</comment>
<keyword evidence="1" id="KW-1133">Transmembrane helix</keyword>
<feature type="transmembrane region" description="Helical" evidence="1">
    <location>
        <begin position="77"/>
        <end position="105"/>
    </location>
</feature>
<dbReference type="Proteomes" id="UP001597497">
    <property type="component" value="Unassembled WGS sequence"/>
</dbReference>
<reference evidence="4" key="1">
    <citation type="journal article" date="2019" name="Int. J. Syst. Evol. Microbiol.">
        <title>The Global Catalogue of Microorganisms (GCM) 10K type strain sequencing project: providing services to taxonomists for standard genome sequencing and annotation.</title>
        <authorList>
            <consortium name="The Broad Institute Genomics Platform"/>
            <consortium name="The Broad Institute Genome Sequencing Center for Infectious Disease"/>
            <person name="Wu L."/>
            <person name="Ma J."/>
        </authorList>
    </citation>
    <scope>NUCLEOTIDE SEQUENCE [LARGE SCALE GENOMIC DNA]</scope>
    <source>
        <strain evidence="4">KCTC 33676</strain>
    </source>
</reference>